<dbReference type="NCBIfam" id="NF000849">
    <property type="entry name" value="PRK00075.1-1"/>
    <property type="match status" value="1"/>
</dbReference>
<dbReference type="EC" id="2.1.1.195" evidence="5"/>
<dbReference type="GO" id="GO:0032259">
    <property type="term" value="P:methylation"/>
    <property type="evidence" value="ECO:0007669"/>
    <property type="project" value="UniProtKB-KW"/>
</dbReference>
<comment type="similarity">
    <text evidence="5">Belongs to the CbiD family.</text>
</comment>
<dbReference type="GO" id="GO:0043780">
    <property type="term" value="F:cobalt-precorrin-5B C1-methyltransferase activity"/>
    <property type="evidence" value="ECO:0007669"/>
    <property type="project" value="RHEA"/>
</dbReference>
<evidence type="ECO:0000313" key="6">
    <source>
        <dbReference type="EMBL" id="AVK08873.1"/>
    </source>
</evidence>
<dbReference type="UniPathway" id="UPA00148">
    <property type="reaction ID" value="UER00227"/>
</dbReference>
<dbReference type="Pfam" id="PF01888">
    <property type="entry name" value="CbiD"/>
    <property type="match status" value="1"/>
</dbReference>
<dbReference type="Gene3D" id="3.30.2110.10">
    <property type="entry name" value="CbiD-like"/>
    <property type="match status" value="1"/>
</dbReference>
<dbReference type="Proteomes" id="UP000238390">
    <property type="component" value="Chromosome"/>
</dbReference>
<dbReference type="NCBIfam" id="TIGR00312">
    <property type="entry name" value="cbiD"/>
    <property type="match status" value="1"/>
</dbReference>
<dbReference type="PANTHER" id="PTHR35863:SF1">
    <property type="entry name" value="COBALT-PRECORRIN-5B C(1)-METHYLTRANSFERASE"/>
    <property type="match status" value="1"/>
</dbReference>
<evidence type="ECO:0000256" key="5">
    <source>
        <dbReference type="HAMAP-Rule" id="MF_00787"/>
    </source>
</evidence>
<proteinExistence type="inferred from homology"/>
<keyword evidence="7" id="KW-1185">Reference proteome</keyword>
<protein>
    <recommendedName>
        <fullName evidence="5">Cobalt-precorrin-5B C(1)-methyltransferase</fullName>
        <ecNumber evidence="5">2.1.1.195</ecNumber>
    </recommendedName>
    <alternativeName>
        <fullName evidence="5">Cobalt-precorrin-6A synthase</fullName>
    </alternativeName>
</protein>
<dbReference type="RefSeq" id="WP_058145839.1">
    <property type="nucleotide sequence ID" value="NZ_CP027169.1"/>
</dbReference>
<dbReference type="SUPFAM" id="SSF111342">
    <property type="entry name" value="CbiD-like"/>
    <property type="match status" value="1"/>
</dbReference>
<keyword evidence="3 5" id="KW-0808">Transferase</keyword>
<comment type="pathway">
    <text evidence="5">Cofactor biosynthesis; adenosylcobalamin biosynthesis; cob(II)yrinate a,c-diamide from sirohydrochlorin (anaerobic route): step 6/10.</text>
</comment>
<dbReference type="PIRSF" id="PIRSF026782">
    <property type="entry name" value="CbiD"/>
    <property type="match status" value="1"/>
</dbReference>
<accession>A0A2R3J430</accession>
<keyword evidence="1 5" id="KW-0169">Cobalamin biosynthesis</keyword>
<reference evidence="6 7" key="1">
    <citation type="submission" date="2018-02" db="EMBL/GenBank/DDBJ databases">
        <title>FDA/CDC Antimicrobial Resistant Isolate Bank Genome Sequencing.</title>
        <authorList>
            <person name="Benahmed F.H."/>
            <person name="Lutgring J.D."/>
            <person name="Yoo B."/>
            <person name="Machado M."/>
            <person name="Brown A."/>
            <person name="McAllister G."/>
            <person name="Perry A."/>
            <person name="Halpin A.L."/>
            <person name="Vavikolanu K."/>
            <person name="Ott S."/>
            <person name="Zhao X."/>
            <person name="Tallon L.J."/>
            <person name="Sadzewicz L."/>
            <person name="Aluvathingal J."/>
            <person name="Nadendla S."/>
            <person name="Voskania-kordi A."/>
            <person name="Simonyan V."/>
            <person name="Patel J."/>
            <person name="Shawar R.M."/>
        </authorList>
    </citation>
    <scope>NUCLEOTIDE SEQUENCE [LARGE SCALE GENOMIC DNA]</scope>
    <source>
        <strain evidence="6 7">AR_0356</strain>
    </source>
</reference>
<keyword evidence="4 5" id="KW-0949">S-adenosyl-L-methionine</keyword>
<dbReference type="InterPro" id="IPR002748">
    <property type="entry name" value="CbiD"/>
</dbReference>
<dbReference type="GO" id="GO:0019251">
    <property type="term" value="P:anaerobic cobalamin biosynthetic process"/>
    <property type="evidence" value="ECO:0007669"/>
    <property type="project" value="UniProtKB-UniRule"/>
</dbReference>
<evidence type="ECO:0000313" key="7">
    <source>
        <dbReference type="Proteomes" id="UP000238390"/>
    </source>
</evidence>
<keyword evidence="2 5" id="KW-0489">Methyltransferase</keyword>
<name>A0A2R3J430_9PSED</name>
<gene>
    <name evidence="5 6" type="primary">cbiD</name>
    <name evidence="6" type="ORF">CSB93_3497</name>
</gene>
<dbReference type="AlphaFoldDB" id="A0A2R3J430"/>
<evidence type="ECO:0000256" key="4">
    <source>
        <dbReference type="ARBA" id="ARBA00022691"/>
    </source>
</evidence>
<organism evidence="6 7">
    <name type="scientific">Pseudomonas paraeruginosa</name>
    <dbReference type="NCBI Taxonomy" id="2994495"/>
    <lineage>
        <taxon>Bacteria</taxon>
        <taxon>Pseudomonadati</taxon>
        <taxon>Pseudomonadota</taxon>
        <taxon>Gammaproteobacteria</taxon>
        <taxon>Pseudomonadales</taxon>
        <taxon>Pseudomonadaceae</taxon>
        <taxon>Pseudomonas</taxon>
    </lineage>
</organism>
<sequence>MREETLEQPAPLRSGYTTGSCATATSLAAARLLLGGTTSDAVRIVLPKGQQVPMRLEFCRAWENGAEAGTLKDAGDDPDVTHGALVFARVRLSAAPGVRFHAGPGVGTVTRPGLTLAVGEPAINPVPRQMMERHLTQLAAEHGYTGGFEVTIGIEGGEALALKTMNPRLGILGGLSILGTSGIVRPFSCSAYIASIHQGIDVARANGVRHIAACTGNASEDAMRRRYALPEIALIEMGDFAGAVLKHLRKAPVEKLSLCGGFGKISKLAGGHLDLHSRHSSIDLPQLAGWAAALGASAALQQSMRAANTSQQALAQAHAEGVALGDAVCAHALRFARGIVPAEVALEVFAIDRQGNLVGQAGEERS</sequence>
<evidence type="ECO:0000256" key="3">
    <source>
        <dbReference type="ARBA" id="ARBA00022679"/>
    </source>
</evidence>
<dbReference type="EMBL" id="CP027169">
    <property type="protein sequence ID" value="AVK08873.1"/>
    <property type="molecule type" value="Genomic_DNA"/>
</dbReference>
<evidence type="ECO:0000256" key="2">
    <source>
        <dbReference type="ARBA" id="ARBA00022603"/>
    </source>
</evidence>
<dbReference type="InterPro" id="IPR036074">
    <property type="entry name" value="CbiD_sf"/>
</dbReference>
<dbReference type="PANTHER" id="PTHR35863">
    <property type="entry name" value="COBALT-PRECORRIN-5B C(1)-METHYLTRANSFERASE"/>
    <property type="match status" value="1"/>
</dbReference>
<dbReference type="HAMAP" id="MF_00787">
    <property type="entry name" value="CbiD"/>
    <property type="match status" value="1"/>
</dbReference>
<evidence type="ECO:0000256" key="1">
    <source>
        <dbReference type="ARBA" id="ARBA00022573"/>
    </source>
</evidence>
<comment type="catalytic activity">
    <reaction evidence="5">
        <text>Co-precorrin-5B + S-adenosyl-L-methionine = Co-precorrin-6A + S-adenosyl-L-homocysteine</text>
        <dbReference type="Rhea" id="RHEA:26285"/>
        <dbReference type="ChEBI" id="CHEBI:57856"/>
        <dbReference type="ChEBI" id="CHEBI:59789"/>
        <dbReference type="ChEBI" id="CHEBI:60063"/>
        <dbReference type="ChEBI" id="CHEBI:60064"/>
        <dbReference type="EC" id="2.1.1.195"/>
    </reaction>
</comment>
<comment type="function">
    <text evidence="5">Catalyzes the methylation of C-1 in cobalt-precorrin-5B to form cobalt-precorrin-6A.</text>
</comment>